<dbReference type="RefSeq" id="WP_176854050.1">
    <property type="nucleotide sequence ID" value="NZ_JABCJD010000004.1"/>
</dbReference>
<proteinExistence type="predicted"/>
<dbReference type="Proteomes" id="UP000523601">
    <property type="component" value="Unassembled WGS sequence"/>
</dbReference>
<dbReference type="NCBIfam" id="TIGR03082">
    <property type="entry name" value="Gneg_AbrB_dup"/>
    <property type="match status" value="1"/>
</dbReference>
<protein>
    <submittedName>
        <fullName evidence="2">AbrB family transcriptional regulator</fullName>
    </submittedName>
</protein>
<comment type="caution">
    <text evidence="2">The sequence shown here is derived from an EMBL/GenBank/DDBJ whole genome shotgun (WGS) entry which is preliminary data.</text>
</comment>
<feature type="transmembrane region" description="Helical" evidence="1">
    <location>
        <begin position="178"/>
        <end position="198"/>
    </location>
</feature>
<dbReference type="EMBL" id="JABCJD010000004">
    <property type="protein sequence ID" value="NVO27636.1"/>
    <property type="molecule type" value="Genomic_DNA"/>
</dbReference>
<keyword evidence="3" id="KW-1185">Reference proteome</keyword>
<feature type="transmembrane region" description="Helical" evidence="1">
    <location>
        <begin position="204"/>
        <end position="223"/>
    </location>
</feature>
<keyword evidence="1" id="KW-0472">Membrane</keyword>
<name>A0ABX2PFD2_9RHOB</name>
<dbReference type="PANTHER" id="PTHR38457">
    <property type="entry name" value="REGULATOR ABRB-RELATED"/>
    <property type="match status" value="1"/>
</dbReference>
<dbReference type="Pfam" id="PF05145">
    <property type="entry name" value="AbrB"/>
    <property type="match status" value="1"/>
</dbReference>
<feature type="transmembrane region" description="Helical" evidence="1">
    <location>
        <begin position="83"/>
        <end position="104"/>
    </location>
</feature>
<gene>
    <name evidence="2" type="ORF">HJ526_09415</name>
</gene>
<dbReference type="InterPro" id="IPR017516">
    <property type="entry name" value="AbrB_dup"/>
</dbReference>
<dbReference type="PANTHER" id="PTHR38457:SF1">
    <property type="entry name" value="REGULATOR ABRB-RELATED"/>
    <property type="match status" value="1"/>
</dbReference>
<dbReference type="InterPro" id="IPR007820">
    <property type="entry name" value="AbrB_fam"/>
</dbReference>
<accession>A0ABX2PFD2</accession>
<dbReference type="PIRSF" id="PIRSF038991">
    <property type="entry name" value="Protein_AbrB"/>
    <property type="match status" value="1"/>
</dbReference>
<feature type="transmembrane region" description="Helical" evidence="1">
    <location>
        <begin position="255"/>
        <end position="279"/>
    </location>
</feature>
<evidence type="ECO:0000313" key="3">
    <source>
        <dbReference type="Proteomes" id="UP000523601"/>
    </source>
</evidence>
<feature type="transmembrane region" description="Helical" evidence="1">
    <location>
        <begin position="316"/>
        <end position="336"/>
    </location>
</feature>
<feature type="transmembrane region" description="Helical" evidence="1">
    <location>
        <begin position="230"/>
        <end position="249"/>
    </location>
</feature>
<evidence type="ECO:0000313" key="2">
    <source>
        <dbReference type="EMBL" id="NVO27636.1"/>
    </source>
</evidence>
<sequence>MHIDQITRTAMTLAVGTTGAVAMSLAGFPAAPLVGAALATSALAWSGVKLYLPTRLRDMGFLVIGSALGSGFRHEILGQVGGWALSLILLCLSIYATIAISRLILMKGFGKDSDTALLASSPGTLSLALSLAADGRGDATAVLILQCMRLLILSAVLPLGMIILGINPGASGGPTVDLAALPLIAVLVAGAAVSWLIAKRKFPAAYLLGGMVVSAVAHVTDLVHGMPPEWLRFAGFCVTGSVMGVRFTGIRPADILRLAVASIASVGAAALISMGFAGVTAALTGLPFGQVWVAYAPGGVEAMAAIGLALDFDGAYVAVHHLCRITFLLALIPWMARRRNTA</sequence>
<feature type="transmembrane region" description="Helical" evidence="1">
    <location>
        <begin position="291"/>
        <end position="310"/>
    </location>
</feature>
<organism evidence="2 3">
    <name type="scientific">Donghicola mangrovi</name>
    <dbReference type="NCBI Taxonomy" id="2729614"/>
    <lineage>
        <taxon>Bacteria</taxon>
        <taxon>Pseudomonadati</taxon>
        <taxon>Pseudomonadota</taxon>
        <taxon>Alphaproteobacteria</taxon>
        <taxon>Rhodobacterales</taxon>
        <taxon>Roseobacteraceae</taxon>
        <taxon>Donghicola</taxon>
    </lineage>
</organism>
<keyword evidence="1" id="KW-0812">Transmembrane</keyword>
<reference evidence="2 3" key="1">
    <citation type="submission" date="2020-04" db="EMBL/GenBank/DDBJ databases">
        <title>Donghicola sp., a member of the Rhodobacteraceae family isolated from mangrove forest in Thailand.</title>
        <authorList>
            <person name="Charoenyingcharoen P."/>
            <person name="Yukphan P."/>
        </authorList>
    </citation>
    <scope>NUCLEOTIDE SEQUENCE [LARGE SCALE GENOMIC DNA]</scope>
    <source>
        <strain evidence="2 3">C2-DW-16</strain>
    </source>
</reference>
<keyword evidence="1" id="KW-1133">Transmembrane helix</keyword>
<evidence type="ECO:0000256" key="1">
    <source>
        <dbReference type="SAM" id="Phobius"/>
    </source>
</evidence>
<feature type="transmembrane region" description="Helical" evidence="1">
    <location>
        <begin position="139"/>
        <end position="166"/>
    </location>
</feature>